<organism evidence="1 2">
    <name type="scientific">Cinnamomum micranthum f. kanehirae</name>
    <dbReference type="NCBI Taxonomy" id="337451"/>
    <lineage>
        <taxon>Eukaryota</taxon>
        <taxon>Viridiplantae</taxon>
        <taxon>Streptophyta</taxon>
        <taxon>Embryophyta</taxon>
        <taxon>Tracheophyta</taxon>
        <taxon>Spermatophyta</taxon>
        <taxon>Magnoliopsida</taxon>
        <taxon>Magnoliidae</taxon>
        <taxon>Laurales</taxon>
        <taxon>Lauraceae</taxon>
        <taxon>Cinnamomum</taxon>
    </lineage>
</organism>
<reference evidence="1 2" key="1">
    <citation type="journal article" date="2019" name="Nat. Plants">
        <title>Stout camphor tree genome fills gaps in understanding of flowering plant genome evolution.</title>
        <authorList>
            <person name="Chaw S.M."/>
            <person name="Liu Y.C."/>
            <person name="Wu Y.W."/>
            <person name="Wang H.Y."/>
            <person name="Lin C.I."/>
            <person name="Wu C.S."/>
            <person name="Ke H.M."/>
            <person name="Chang L.Y."/>
            <person name="Hsu C.Y."/>
            <person name="Yang H.T."/>
            <person name="Sudianto E."/>
            <person name="Hsu M.H."/>
            <person name="Wu K.P."/>
            <person name="Wang L.N."/>
            <person name="Leebens-Mack J.H."/>
            <person name="Tsai I.J."/>
        </authorList>
    </citation>
    <scope>NUCLEOTIDE SEQUENCE [LARGE SCALE GENOMIC DNA]</scope>
    <source>
        <strain evidence="2">cv. Chaw 1501</strain>
        <tissue evidence="1">Young leaves</tissue>
    </source>
</reference>
<keyword evidence="2" id="KW-1185">Reference proteome</keyword>
<dbReference type="EMBL" id="QPKB01000001">
    <property type="protein sequence ID" value="RWR74168.1"/>
    <property type="molecule type" value="Genomic_DNA"/>
</dbReference>
<comment type="caution">
    <text evidence="1">The sequence shown here is derived from an EMBL/GenBank/DDBJ whole genome shotgun (WGS) entry which is preliminary data.</text>
</comment>
<dbReference type="Proteomes" id="UP000283530">
    <property type="component" value="Unassembled WGS sequence"/>
</dbReference>
<evidence type="ECO:0000313" key="2">
    <source>
        <dbReference type="Proteomes" id="UP000283530"/>
    </source>
</evidence>
<evidence type="ECO:0000313" key="1">
    <source>
        <dbReference type="EMBL" id="RWR74168.1"/>
    </source>
</evidence>
<proteinExistence type="predicted"/>
<sequence length="98" mass="11692">MWHTRNLILASPIIQNFMLIQEKVLLRRGMYAELPWRHHSVKSCSRSSNLSMKRRITFPLYLILRVLLFHVKLQFQDSSFGMDMFKRMLQTGHPSMLS</sequence>
<dbReference type="AlphaFoldDB" id="A0A443N6P5"/>
<gene>
    <name evidence="1" type="ORF">CKAN_00248600</name>
</gene>
<name>A0A443N6P5_9MAGN</name>
<protein>
    <submittedName>
        <fullName evidence="1">Uncharacterized protein</fullName>
    </submittedName>
</protein>
<accession>A0A443N6P5</accession>